<dbReference type="RefSeq" id="WP_102373791.1">
    <property type="nucleotide sequence ID" value="NZ_JBBNOP010000010.1"/>
</dbReference>
<comment type="caution">
    <text evidence="1">The sequence shown here is derived from an EMBL/GenBank/DDBJ whole genome shotgun (WGS) entry which is preliminary data.</text>
</comment>
<keyword evidence="2" id="KW-1185">Reference proteome</keyword>
<proteinExistence type="predicted"/>
<sequence length="83" mass="9357">MSLYWPEGNIAIDIVDDPNRNPFDAAAHPDATVLSVTQEDLENLESLDEIARTVASHLGVELPEADEETLEKRRELHRMLFDA</sequence>
<dbReference type="Proteomes" id="UP001487305">
    <property type="component" value="Unassembled WGS sequence"/>
</dbReference>
<accession>A0ABV1JFG9</accession>
<organism evidence="1 2">
    <name type="scientific">Raoultibacter massiliensis</name>
    <dbReference type="NCBI Taxonomy" id="1852371"/>
    <lineage>
        <taxon>Bacteria</taxon>
        <taxon>Bacillati</taxon>
        <taxon>Actinomycetota</taxon>
        <taxon>Coriobacteriia</taxon>
        <taxon>Eggerthellales</taxon>
        <taxon>Eggerthellaceae</taxon>
        <taxon>Raoultibacter</taxon>
    </lineage>
</organism>
<reference evidence="1 2" key="1">
    <citation type="submission" date="2024-04" db="EMBL/GenBank/DDBJ databases">
        <title>Human intestinal bacterial collection.</title>
        <authorList>
            <person name="Pauvert C."/>
            <person name="Hitch T.C.A."/>
            <person name="Clavel T."/>
        </authorList>
    </citation>
    <scope>NUCLEOTIDE SEQUENCE [LARGE SCALE GENOMIC DNA]</scope>
    <source>
        <strain evidence="1 2">CLA-KB-H42</strain>
    </source>
</reference>
<gene>
    <name evidence="1" type="ORF">AAA083_11385</name>
</gene>
<name>A0ABV1JFG9_9ACTN</name>
<protein>
    <submittedName>
        <fullName evidence="1">Uncharacterized protein</fullName>
    </submittedName>
</protein>
<evidence type="ECO:0000313" key="1">
    <source>
        <dbReference type="EMBL" id="MEQ3363575.1"/>
    </source>
</evidence>
<dbReference type="EMBL" id="JBBNOP010000010">
    <property type="protein sequence ID" value="MEQ3363575.1"/>
    <property type="molecule type" value="Genomic_DNA"/>
</dbReference>
<evidence type="ECO:0000313" key="2">
    <source>
        <dbReference type="Proteomes" id="UP001487305"/>
    </source>
</evidence>